<dbReference type="AlphaFoldDB" id="A0A6D2HKG8"/>
<dbReference type="Pfam" id="PF00076">
    <property type="entry name" value="RRM_1"/>
    <property type="match status" value="1"/>
</dbReference>
<proteinExistence type="predicted"/>
<dbReference type="InterPro" id="IPR035979">
    <property type="entry name" value="RBD_domain_sf"/>
</dbReference>
<dbReference type="GO" id="GO:0008143">
    <property type="term" value="F:poly(A) binding"/>
    <property type="evidence" value="ECO:0007669"/>
    <property type="project" value="TreeGrafter"/>
</dbReference>
<keyword evidence="1" id="KW-0694">RNA-binding</keyword>
<reference evidence="3" key="1">
    <citation type="submission" date="2020-01" db="EMBL/GenBank/DDBJ databases">
        <authorList>
            <person name="Mishra B."/>
        </authorList>
    </citation>
    <scope>NUCLEOTIDE SEQUENCE [LARGE SCALE GENOMIC DNA]</scope>
</reference>
<dbReference type="InterPro" id="IPR012677">
    <property type="entry name" value="Nucleotide-bd_a/b_plait_sf"/>
</dbReference>
<dbReference type="OrthoDB" id="1114139at2759"/>
<evidence type="ECO:0000313" key="3">
    <source>
        <dbReference type="EMBL" id="CAA7016933.1"/>
    </source>
</evidence>
<organism evidence="3 4">
    <name type="scientific">Microthlaspi erraticum</name>
    <dbReference type="NCBI Taxonomy" id="1685480"/>
    <lineage>
        <taxon>Eukaryota</taxon>
        <taxon>Viridiplantae</taxon>
        <taxon>Streptophyta</taxon>
        <taxon>Embryophyta</taxon>
        <taxon>Tracheophyta</taxon>
        <taxon>Spermatophyta</taxon>
        <taxon>Magnoliopsida</taxon>
        <taxon>eudicotyledons</taxon>
        <taxon>Gunneridae</taxon>
        <taxon>Pentapetalae</taxon>
        <taxon>rosids</taxon>
        <taxon>malvids</taxon>
        <taxon>Brassicales</taxon>
        <taxon>Brassicaceae</taxon>
        <taxon>Coluteocarpeae</taxon>
        <taxon>Microthlaspi</taxon>
    </lineage>
</organism>
<feature type="domain" description="RRM" evidence="2">
    <location>
        <begin position="72"/>
        <end position="129"/>
    </location>
</feature>
<dbReference type="PANTHER" id="PTHR23236:SF103">
    <property type="entry name" value="RNA-BINDING (RRM_RBD_RNP MOTIFS) FAMILY PROTEIN"/>
    <property type="match status" value="1"/>
</dbReference>
<dbReference type="PANTHER" id="PTHR23236">
    <property type="entry name" value="EUKARYOTIC TRANSLATION INITIATION FACTOR 4B/4H"/>
    <property type="match status" value="1"/>
</dbReference>
<dbReference type="Gene3D" id="3.30.70.330">
    <property type="match status" value="2"/>
</dbReference>
<sequence length="235" mass="26230">MDDFFPAFAQSMDDSAAVDLSMDESADDEGLDWNWPEENPPSLYRRVLTIAMGFDVSVPEGCTPSKRVLRLERMLRDIFSSCGKIKSVCIPHSAFSPTIKRYAFIDIWGEGVEEKALQLNGSKIDGHELVVALPLRPMKRARIKALKLLRYGRSEMMVVSGYDASLPRKTIKSALAKHFSSCGEVLEVDLPHSYRRNPSKNAYVYIYGEGAKDKALQLSGRDMGGCKLVVETPSF</sequence>
<name>A0A6D2HKG8_9BRAS</name>
<protein>
    <recommendedName>
        <fullName evidence="2">RRM domain-containing protein</fullName>
    </recommendedName>
</protein>
<dbReference type="InterPro" id="IPR000504">
    <property type="entry name" value="RRM_dom"/>
</dbReference>
<comment type="caution">
    <text evidence="3">The sequence shown here is derived from an EMBL/GenBank/DDBJ whole genome shotgun (WGS) entry which is preliminary data.</text>
</comment>
<dbReference type="EMBL" id="CACVBM020000266">
    <property type="protein sequence ID" value="CAA7016933.1"/>
    <property type="molecule type" value="Genomic_DNA"/>
</dbReference>
<evidence type="ECO:0000256" key="1">
    <source>
        <dbReference type="ARBA" id="ARBA00022884"/>
    </source>
</evidence>
<accession>A0A6D2HKG8</accession>
<evidence type="ECO:0000259" key="2">
    <source>
        <dbReference type="Pfam" id="PF00076"/>
    </source>
</evidence>
<dbReference type="Proteomes" id="UP000467841">
    <property type="component" value="Unassembled WGS sequence"/>
</dbReference>
<keyword evidence="4" id="KW-1185">Reference proteome</keyword>
<gene>
    <name evidence="3" type="ORF">MERR_LOCUS4168</name>
</gene>
<evidence type="ECO:0000313" key="4">
    <source>
        <dbReference type="Proteomes" id="UP000467841"/>
    </source>
</evidence>
<dbReference type="SUPFAM" id="SSF54928">
    <property type="entry name" value="RNA-binding domain, RBD"/>
    <property type="match status" value="2"/>
</dbReference>